<dbReference type="EC" id="2.4.-.-" evidence="3"/>
<keyword evidence="1 3" id="KW-0328">Glycosyltransferase</keyword>
<name>A0ABS2QAF9_9BACL</name>
<keyword evidence="2 3" id="KW-0808">Transferase</keyword>
<dbReference type="PANTHER" id="PTHR12526">
    <property type="entry name" value="GLYCOSYLTRANSFERASE"/>
    <property type="match status" value="1"/>
</dbReference>
<dbReference type="RefSeq" id="WP_205007331.1">
    <property type="nucleotide sequence ID" value="NZ_CBCRXA010000023.1"/>
</dbReference>
<dbReference type="EMBL" id="JAFBEV010000023">
    <property type="protein sequence ID" value="MBM7658778.1"/>
    <property type="molecule type" value="Genomic_DNA"/>
</dbReference>
<reference evidence="3 4" key="1">
    <citation type="submission" date="2021-01" db="EMBL/GenBank/DDBJ databases">
        <title>Genomic Encyclopedia of Type Strains, Phase IV (KMG-IV): sequencing the most valuable type-strain genomes for metagenomic binning, comparative biology and taxonomic classification.</title>
        <authorList>
            <person name="Goeker M."/>
        </authorList>
    </citation>
    <scope>NUCLEOTIDE SEQUENCE [LARGE SCALE GENOMIC DNA]</scope>
    <source>
        <strain evidence="3 4">DSM 100968</strain>
    </source>
</reference>
<comment type="caution">
    <text evidence="3">The sequence shown here is derived from an EMBL/GenBank/DDBJ whole genome shotgun (WGS) entry which is preliminary data.</text>
</comment>
<evidence type="ECO:0000256" key="1">
    <source>
        <dbReference type="ARBA" id="ARBA00022676"/>
    </source>
</evidence>
<keyword evidence="4" id="KW-1185">Reference proteome</keyword>
<dbReference type="PANTHER" id="PTHR12526:SF629">
    <property type="entry name" value="TEICHURONIC ACID BIOSYNTHESIS GLYCOSYLTRANSFERASE TUAH-RELATED"/>
    <property type="match status" value="1"/>
</dbReference>
<organism evidence="3 4">
    <name type="scientific">Sporolactobacillus spathodeae</name>
    <dbReference type="NCBI Taxonomy" id="1465502"/>
    <lineage>
        <taxon>Bacteria</taxon>
        <taxon>Bacillati</taxon>
        <taxon>Bacillota</taxon>
        <taxon>Bacilli</taxon>
        <taxon>Bacillales</taxon>
        <taxon>Sporolactobacillaceae</taxon>
        <taxon>Sporolactobacillus</taxon>
    </lineage>
</organism>
<accession>A0ABS2QAF9</accession>
<dbReference type="Gene3D" id="3.40.50.2000">
    <property type="entry name" value="Glycogen Phosphorylase B"/>
    <property type="match status" value="1"/>
</dbReference>
<evidence type="ECO:0000313" key="3">
    <source>
        <dbReference type="EMBL" id="MBM7658778.1"/>
    </source>
</evidence>
<evidence type="ECO:0000313" key="4">
    <source>
        <dbReference type="Proteomes" id="UP000823201"/>
    </source>
</evidence>
<dbReference type="Pfam" id="PF13692">
    <property type="entry name" value="Glyco_trans_1_4"/>
    <property type="match status" value="1"/>
</dbReference>
<evidence type="ECO:0000256" key="2">
    <source>
        <dbReference type="ARBA" id="ARBA00022679"/>
    </source>
</evidence>
<dbReference type="Proteomes" id="UP000823201">
    <property type="component" value="Unassembled WGS sequence"/>
</dbReference>
<protein>
    <submittedName>
        <fullName evidence="3">Teichuronic acid biosynthesis glycosyltransferase TuaH</fullName>
        <ecNumber evidence="3">2.4.-.-</ecNumber>
    </submittedName>
</protein>
<gene>
    <name evidence="3" type="ORF">JOC27_002240</name>
</gene>
<dbReference type="SUPFAM" id="SSF53756">
    <property type="entry name" value="UDP-Glycosyltransferase/glycogen phosphorylase"/>
    <property type="match status" value="1"/>
</dbReference>
<sequence>MKNIHLIVASSPWTQDGLRYRRHRLAEYLRAQDATKEVIWLCPSADDVAEDFTTLENGIKEWRIGDLSPHKIFRFARFVDYFYREKAERFLDQLHHMNGRFFLWYTFPGFPLLADLFPWEKIIYDCSDLWGAPISGRLSILMQMRRAVIGRAETRIIRGADQIYCTSDYLHRHVAGKLLSRDGARITTLENGVEYDWFNRSPRWIKPVLPEGFHGKVIGYLGGIKPKLDFQLVRAAALKQPDWLFLFIGPDNTEGHADFQSLLELENVLWTGPVAPEEVPDYMRLVDLGMMPYKASPYNAAVFPLKLFEFLAAGKPAVGVCLPSTRGYSEKGVYTSLESDDPDGFLQSCRQLLENSDAQDLIARRKAAARRKDWPHIFDQMTDFLNETKRPGLAEISR</sequence>
<proteinExistence type="predicted"/>
<dbReference type="NCBIfam" id="NF047676">
    <property type="entry name" value="TeichurnBiosyTuaH"/>
    <property type="match status" value="1"/>
</dbReference>
<dbReference type="GO" id="GO:0016757">
    <property type="term" value="F:glycosyltransferase activity"/>
    <property type="evidence" value="ECO:0007669"/>
    <property type="project" value="UniProtKB-KW"/>
</dbReference>